<accession>A0ABW2QJ87</accession>
<evidence type="ECO:0000259" key="1">
    <source>
        <dbReference type="Pfam" id="PF10263"/>
    </source>
</evidence>
<comment type="caution">
    <text evidence="2">The sequence shown here is derived from an EMBL/GenBank/DDBJ whole genome shotgun (WGS) entry which is preliminary data.</text>
</comment>
<evidence type="ECO:0000313" key="2">
    <source>
        <dbReference type="EMBL" id="MFC7409490.1"/>
    </source>
</evidence>
<dbReference type="Proteomes" id="UP001596501">
    <property type="component" value="Unassembled WGS sequence"/>
</dbReference>
<feature type="domain" description="SprT-like" evidence="1">
    <location>
        <begin position="15"/>
        <end position="117"/>
    </location>
</feature>
<name>A0ABW2QJ87_9BURK</name>
<sequence length="261" mass="28849">MEHTSSPTVQFYDCLQQAFDHFNAHLFDGKLPPCLITLRSSSRHYGYHHKDRFINREGQTLDELGLHPGFFTLRSVEESLSTLVHEMVHHWQDRFGHSSRSNPHNKEWAAKMREIGLEPSSTGLPNGKDTGQTVSHFIHPDGRFIACCRELLATGYQLEWFDRHVPKAPDTAQATNHERQEALAAAGMAVELSIPISEKLLDANPGDSSSSALVAPPPRKDVDRVKYVCAACGIKAWAASDVKILCGACEVGLQPADLASA</sequence>
<dbReference type="Pfam" id="PF10263">
    <property type="entry name" value="SprT-like"/>
    <property type="match status" value="1"/>
</dbReference>
<protein>
    <submittedName>
        <fullName evidence="2">SprT-like domain-containing protein</fullName>
    </submittedName>
</protein>
<gene>
    <name evidence="2" type="ORF">ACFQPB_11520</name>
</gene>
<dbReference type="RefSeq" id="WP_382223263.1">
    <property type="nucleotide sequence ID" value="NZ_JBHTCA010000006.1"/>
</dbReference>
<proteinExistence type="predicted"/>
<dbReference type="InterPro" id="IPR006640">
    <property type="entry name" value="SprT-like_domain"/>
</dbReference>
<reference evidence="3" key="1">
    <citation type="journal article" date="2019" name="Int. J. Syst. Evol. Microbiol.">
        <title>The Global Catalogue of Microorganisms (GCM) 10K type strain sequencing project: providing services to taxonomists for standard genome sequencing and annotation.</title>
        <authorList>
            <consortium name="The Broad Institute Genomics Platform"/>
            <consortium name="The Broad Institute Genome Sequencing Center for Infectious Disease"/>
            <person name="Wu L."/>
            <person name="Ma J."/>
        </authorList>
    </citation>
    <scope>NUCLEOTIDE SEQUENCE [LARGE SCALE GENOMIC DNA]</scope>
    <source>
        <strain evidence="3">CGMCC 1.12371</strain>
    </source>
</reference>
<evidence type="ECO:0000313" key="3">
    <source>
        <dbReference type="Proteomes" id="UP001596501"/>
    </source>
</evidence>
<keyword evidence="3" id="KW-1185">Reference proteome</keyword>
<organism evidence="2 3">
    <name type="scientific">Hydrogenophaga atypica</name>
    <dbReference type="NCBI Taxonomy" id="249409"/>
    <lineage>
        <taxon>Bacteria</taxon>
        <taxon>Pseudomonadati</taxon>
        <taxon>Pseudomonadota</taxon>
        <taxon>Betaproteobacteria</taxon>
        <taxon>Burkholderiales</taxon>
        <taxon>Comamonadaceae</taxon>
        <taxon>Hydrogenophaga</taxon>
    </lineage>
</organism>
<dbReference type="EMBL" id="JBHTCA010000006">
    <property type="protein sequence ID" value="MFC7409490.1"/>
    <property type="molecule type" value="Genomic_DNA"/>
</dbReference>